<evidence type="ECO:0000259" key="7">
    <source>
        <dbReference type="Pfam" id="PF01545"/>
    </source>
</evidence>
<dbReference type="Pfam" id="PF01545">
    <property type="entry name" value="Cation_efflux"/>
    <property type="match status" value="1"/>
</dbReference>
<dbReference type="RefSeq" id="WP_225404489.1">
    <property type="nucleotide sequence ID" value="NZ_JAYJJR010000001.1"/>
</dbReference>
<dbReference type="SUPFAM" id="SSF161111">
    <property type="entry name" value="Cation efflux protein transmembrane domain-like"/>
    <property type="match status" value="1"/>
</dbReference>
<keyword evidence="2" id="KW-0813">Transport</keyword>
<evidence type="ECO:0000256" key="5">
    <source>
        <dbReference type="ARBA" id="ARBA00023136"/>
    </source>
</evidence>
<keyword evidence="9" id="KW-1185">Reference proteome</keyword>
<dbReference type="NCBIfam" id="TIGR01297">
    <property type="entry name" value="CDF"/>
    <property type="match status" value="1"/>
</dbReference>
<feature type="transmembrane region" description="Helical" evidence="6">
    <location>
        <begin position="109"/>
        <end position="128"/>
    </location>
</feature>
<dbReference type="PANTHER" id="PTHR13414:SF9">
    <property type="entry name" value="PROTON-COUPLED ZINC ANTIPORTER SLC30A9, MITOCHONDRIAL"/>
    <property type="match status" value="1"/>
</dbReference>
<keyword evidence="3 6" id="KW-0812">Transmembrane</keyword>
<proteinExistence type="predicted"/>
<dbReference type="InterPro" id="IPR002524">
    <property type="entry name" value="Cation_efflux"/>
</dbReference>
<feature type="domain" description="Cation efflux protein transmembrane" evidence="7">
    <location>
        <begin position="11"/>
        <end position="217"/>
    </location>
</feature>
<dbReference type="SUPFAM" id="SSF160240">
    <property type="entry name" value="Cation efflux protein cytoplasmic domain-like"/>
    <property type="match status" value="1"/>
</dbReference>
<accession>A0ABU5XD19</accession>
<gene>
    <name evidence="8" type="ORF">K6T79_02810</name>
</gene>
<evidence type="ECO:0000313" key="9">
    <source>
        <dbReference type="Proteomes" id="UP001299596"/>
    </source>
</evidence>
<keyword evidence="5 6" id="KW-0472">Membrane</keyword>
<feature type="transmembrane region" description="Helical" evidence="6">
    <location>
        <begin position="193"/>
        <end position="211"/>
    </location>
</feature>
<dbReference type="Proteomes" id="UP001299596">
    <property type="component" value="Unassembled WGS sequence"/>
</dbReference>
<dbReference type="InterPro" id="IPR036837">
    <property type="entry name" value="Cation_efflux_CTD_sf"/>
</dbReference>
<dbReference type="InterPro" id="IPR058533">
    <property type="entry name" value="Cation_efflux_TM"/>
</dbReference>
<evidence type="ECO:0000256" key="1">
    <source>
        <dbReference type="ARBA" id="ARBA00004141"/>
    </source>
</evidence>
<evidence type="ECO:0000256" key="6">
    <source>
        <dbReference type="SAM" id="Phobius"/>
    </source>
</evidence>
<protein>
    <submittedName>
        <fullName evidence="8">Cation diffusion facilitator family transporter</fullName>
    </submittedName>
</protein>
<dbReference type="EMBL" id="JAYJJR010000001">
    <property type="protein sequence ID" value="MEB3019974.1"/>
    <property type="molecule type" value="Genomic_DNA"/>
</dbReference>
<evidence type="ECO:0000313" key="8">
    <source>
        <dbReference type="EMBL" id="MEB3019974.1"/>
    </source>
</evidence>
<evidence type="ECO:0000256" key="3">
    <source>
        <dbReference type="ARBA" id="ARBA00022692"/>
    </source>
</evidence>
<comment type="subcellular location">
    <subcellularLocation>
        <location evidence="1">Membrane</location>
        <topology evidence="1">Multi-pass membrane protein</topology>
    </subcellularLocation>
</comment>
<dbReference type="PANTHER" id="PTHR13414">
    <property type="entry name" value="HUEL-CATION TRANSPORTER"/>
    <property type="match status" value="1"/>
</dbReference>
<evidence type="ECO:0000256" key="4">
    <source>
        <dbReference type="ARBA" id="ARBA00022989"/>
    </source>
</evidence>
<evidence type="ECO:0000256" key="2">
    <source>
        <dbReference type="ARBA" id="ARBA00022448"/>
    </source>
</evidence>
<feature type="transmembrane region" description="Helical" evidence="6">
    <location>
        <begin position="158"/>
        <end position="181"/>
    </location>
</feature>
<dbReference type="InterPro" id="IPR027469">
    <property type="entry name" value="Cation_efflux_TMD_sf"/>
</dbReference>
<dbReference type="Gene3D" id="1.20.1510.10">
    <property type="entry name" value="Cation efflux protein transmembrane domain"/>
    <property type="match status" value="1"/>
</dbReference>
<dbReference type="Gene3D" id="3.30.70.1350">
    <property type="entry name" value="Cation efflux protein, cytoplasmic domain"/>
    <property type="match status" value="1"/>
</dbReference>
<name>A0ABU5XD19_9MYCO</name>
<keyword evidence="4 6" id="KW-1133">Transmembrane helix</keyword>
<dbReference type="InterPro" id="IPR040177">
    <property type="entry name" value="SLC30A9"/>
</dbReference>
<organism evidence="8 9">
    <name type="scientific">[Mycobacterium] crassicus</name>
    <dbReference type="NCBI Taxonomy" id="2872309"/>
    <lineage>
        <taxon>Bacteria</taxon>
        <taxon>Bacillati</taxon>
        <taxon>Actinomycetota</taxon>
        <taxon>Actinomycetes</taxon>
        <taxon>Mycobacteriales</taxon>
        <taxon>Mycobacteriaceae</taxon>
        <taxon>Mycolicibacter</taxon>
    </lineage>
</organism>
<sequence>MSSSGSTRAIVAALVANGGIAVAKFTGFLITGSAAMLAEAVHSVVDTSNQSLLLFGQRAATKPPDALHPFGYARSRYFWSFVVALVLFSLGSLFALYEGYEKFRHPVELTSPLVAIVILVMAILLETYSFRTALRESRPLKGQGSWFRFLHNSRNPELPVVLLEDAAALIGLVLALLAVGLSVLTGNPVWDSVGTLAIGVLLGVVAIFLMIEMHSLLIGEGATPAEDQAIRAALEQTANISRLIHLRTQYFGPDEMLVGAKVAMPPELDLVAVAATIDVAEAAIRAAVPSVRVIYLEPDLDRAPVPDLLEQKG</sequence>
<reference evidence="8 9" key="1">
    <citation type="submission" date="2023-12" db="EMBL/GenBank/DDBJ databases">
        <title>Description of new species of Mycobacterium terrae complex isolated from sewage at the Sao Paulo Zoological Park Foundation in Brazil.</title>
        <authorList>
            <person name="Romagnoli C.L."/>
            <person name="Conceicao E.C."/>
            <person name="Machado E."/>
            <person name="Barreto L.B.P.F."/>
            <person name="Sharma A."/>
            <person name="Silva N.M."/>
            <person name="Marques L.E."/>
            <person name="Juliana M.A."/>
            <person name="Lourenco M.C.S."/>
            <person name="Digiampietri L.A."/>
            <person name="Suffys P.N."/>
            <person name="Viana-Niero C."/>
        </authorList>
    </citation>
    <scope>NUCLEOTIDE SEQUENCE [LARGE SCALE GENOMIC DNA]</scope>
    <source>
        <strain evidence="8 9">MYC098</strain>
    </source>
</reference>
<feature type="transmembrane region" description="Helical" evidence="6">
    <location>
        <begin position="77"/>
        <end position="97"/>
    </location>
</feature>
<comment type="caution">
    <text evidence="8">The sequence shown here is derived from an EMBL/GenBank/DDBJ whole genome shotgun (WGS) entry which is preliminary data.</text>
</comment>